<feature type="domain" description="Histidine kinase" evidence="14">
    <location>
        <begin position="385"/>
        <end position="585"/>
    </location>
</feature>
<evidence type="ECO:0000256" key="7">
    <source>
        <dbReference type="ARBA" id="ARBA00022741"/>
    </source>
</evidence>
<evidence type="ECO:0000313" key="17">
    <source>
        <dbReference type="EMBL" id="PRD65696.1"/>
    </source>
</evidence>
<keyword evidence="6" id="KW-0808">Transferase</keyword>
<dbReference type="SMART" id="SM00387">
    <property type="entry name" value="HATPase_c"/>
    <property type="match status" value="1"/>
</dbReference>
<dbReference type="GO" id="GO:0005524">
    <property type="term" value="F:ATP binding"/>
    <property type="evidence" value="ECO:0007669"/>
    <property type="project" value="UniProtKB-KW"/>
</dbReference>
<evidence type="ECO:0000256" key="4">
    <source>
        <dbReference type="ARBA" id="ARBA00022500"/>
    </source>
</evidence>
<dbReference type="GO" id="GO:0005737">
    <property type="term" value="C:cytoplasm"/>
    <property type="evidence" value="ECO:0007669"/>
    <property type="project" value="InterPro"/>
</dbReference>
<name>A0A2S9K5G6_9BURK</name>
<feature type="region of interest" description="Disordered" evidence="13">
    <location>
        <begin position="314"/>
        <end position="336"/>
    </location>
</feature>
<evidence type="ECO:0000259" key="16">
    <source>
        <dbReference type="PROSITE" id="PS50894"/>
    </source>
</evidence>
<sequence length="729" mass="78702">METLKDVFLLEARDQLEALETTLLALERDPGDEAQIHGAFRAAHTIKGSSSMADAMAITAFTHNLENVLERMRDGELVVESELVSALLGCADHVRILLDLFARDAEPDAPTRSQGQALLERLRPWLESTPEPAAPLAASSADRVEPGGQQRLVNDAWHISLRLGPEIFQRGVEPIGLIRYLAGLGELVRVLPVTDALPPPGQMDPELCYLGFEMAFRGAVVQADIEEAFAFLQGECALHILPPHSTVAELGRLLQAQAPGREAELAQQLRQADLLDPQDELLLRDWLAGQSAAAPELNLALAPDPILQRDLAASAAPEATPDPALSRRAPQGERSVPVQAQLRVDADKLDRLVDLVGELVIAGAAASVIAADVGREDLNEALSVLSGLIEDMRDAAMQMRMVQIGATFNRFQRVVRDVSRELGKDIELITEGGETELDKSVVEKIGDPLMHLVRNSMDHGIEPAELRLARGKPARGRVTLSAQHEAGSILIQIRDDGGGLDTERILAKAVERKLVQPKQPLSEAEIHQLIFEPGFSTAEQVTELSGRGVGMDVVRRNIQALRGSVSVESEPGQGCAFSIRLPLTLAIIDGFRVGIGDAHFVIPLDMVAECIQHDRHARSCDYINLRGKLLPFVRLRELFGEAGDSAPPEVAENLVVVRHGGQQVGIVVEKLYGEMQAVIKPLGVMFQGIKGLAGCTLLGNGEIAVVLDIPSLIAQLMRGSGHPPAAALE</sequence>
<evidence type="ECO:0000259" key="14">
    <source>
        <dbReference type="PROSITE" id="PS50109"/>
    </source>
</evidence>
<dbReference type="SUPFAM" id="SSF55874">
    <property type="entry name" value="ATPase domain of HSP90 chaperone/DNA topoisomerase II/histidine kinase"/>
    <property type="match status" value="1"/>
</dbReference>
<dbReference type="GO" id="GO:0000155">
    <property type="term" value="F:phosphorelay sensor kinase activity"/>
    <property type="evidence" value="ECO:0007669"/>
    <property type="project" value="InterPro"/>
</dbReference>
<keyword evidence="7" id="KW-0547">Nucleotide-binding</keyword>
<dbReference type="EC" id="2.7.13.3" evidence="2"/>
<feature type="modified residue" description="Phosphohistidine" evidence="12">
    <location>
        <position position="44"/>
    </location>
</feature>
<dbReference type="Pfam" id="PF02518">
    <property type="entry name" value="HATPase_c"/>
    <property type="match status" value="1"/>
</dbReference>
<evidence type="ECO:0000256" key="12">
    <source>
        <dbReference type="PROSITE-ProRule" id="PRU00110"/>
    </source>
</evidence>
<dbReference type="InterPro" id="IPR051315">
    <property type="entry name" value="Bact_Chemotaxis_CheA"/>
</dbReference>
<evidence type="ECO:0000256" key="13">
    <source>
        <dbReference type="SAM" id="MobiDB-lite"/>
    </source>
</evidence>
<dbReference type="PROSITE" id="PS50109">
    <property type="entry name" value="HIS_KIN"/>
    <property type="match status" value="1"/>
</dbReference>
<dbReference type="InterPro" id="IPR036097">
    <property type="entry name" value="HisK_dim/P_sf"/>
</dbReference>
<dbReference type="Gene3D" id="2.30.30.40">
    <property type="entry name" value="SH3 Domains"/>
    <property type="match status" value="1"/>
</dbReference>
<protein>
    <recommendedName>
        <fullName evidence="3">Chemotaxis protein CheA</fullName>
        <ecNumber evidence="2">2.7.13.3</ecNumber>
    </recommendedName>
</protein>
<dbReference type="AlphaFoldDB" id="A0A2S9K5G6"/>
<comment type="catalytic activity">
    <reaction evidence="1">
        <text>ATP + protein L-histidine = ADP + protein N-phospho-L-histidine.</text>
        <dbReference type="EC" id="2.7.13.3"/>
    </reaction>
</comment>
<dbReference type="InterPro" id="IPR037006">
    <property type="entry name" value="CheA-like_homodim_sf"/>
</dbReference>
<evidence type="ECO:0000256" key="8">
    <source>
        <dbReference type="ARBA" id="ARBA00022777"/>
    </source>
</evidence>
<dbReference type="EMBL" id="PVLQ01000027">
    <property type="protein sequence ID" value="PRD65696.1"/>
    <property type="molecule type" value="Genomic_DNA"/>
</dbReference>
<evidence type="ECO:0000256" key="11">
    <source>
        <dbReference type="ARBA" id="ARBA00035100"/>
    </source>
</evidence>
<dbReference type="InterPro" id="IPR003594">
    <property type="entry name" value="HATPase_dom"/>
</dbReference>
<dbReference type="InterPro" id="IPR036641">
    <property type="entry name" value="HPT_dom_sf"/>
</dbReference>
<feature type="domain" description="HPt" evidence="16">
    <location>
        <begin position="1"/>
        <end position="101"/>
    </location>
</feature>
<organism evidence="17 18">
    <name type="scientific">Malikia granosa</name>
    <dbReference type="NCBI Taxonomy" id="263067"/>
    <lineage>
        <taxon>Bacteria</taxon>
        <taxon>Pseudomonadati</taxon>
        <taxon>Pseudomonadota</taxon>
        <taxon>Betaproteobacteria</taxon>
        <taxon>Burkholderiales</taxon>
        <taxon>Comamonadaceae</taxon>
        <taxon>Malikia</taxon>
    </lineage>
</organism>
<dbReference type="Pfam" id="PF01584">
    <property type="entry name" value="CheW"/>
    <property type="match status" value="1"/>
</dbReference>
<dbReference type="InterPro" id="IPR036061">
    <property type="entry name" value="CheW-like_dom_sf"/>
</dbReference>
<dbReference type="PRINTS" id="PR00344">
    <property type="entry name" value="BCTRLSENSOR"/>
</dbReference>
<dbReference type="Pfam" id="PF01627">
    <property type="entry name" value="Hpt"/>
    <property type="match status" value="1"/>
</dbReference>
<evidence type="ECO:0000259" key="15">
    <source>
        <dbReference type="PROSITE" id="PS50851"/>
    </source>
</evidence>
<dbReference type="SMART" id="SM00073">
    <property type="entry name" value="HPT"/>
    <property type="match status" value="1"/>
</dbReference>
<dbReference type="CDD" id="cd00088">
    <property type="entry name" value="HPT"/>
    <property type="match status" value="1"/>
</dbReference>
<evidence type="ECO:0000313" key="18">
    <source>
        <dbReference type="Proteomes" id="UP000238589"/>
    </source>
</evidence>
<reference evidence="17 18" key="1">
    <citation type="submission" date="2018-03" db="EMBL/GenBank/DDBJ databases">
        <title>Comparative genomics illustrates the genes involved in a hyperalkaliphilic mechanisms of Serpentinomonas isolated from highly-alkaline calcium-rich serpentinized springs.</title>
        <authorList>
            <person name="Suzuki S."/>
            <person name="Ishii S."/>
            <person name="Walworth N."/>
            <person name="Bird L."/>
            <person name="Kuenen J.G."/>
            <person name="Nealson K.H."/>
        </authorList>
    </citation>
    <scope>NUCLEOTIDE SEQUENCE [LARGE SCALE GENOMIC DNA]</scope>
    <source>
        <strain evidence="17 18">P1</strain>
    </source>
</reference>
<dbReference type="GO" id="GO:0006935">
    <property type="term" value="P:chemotaxis"/>
    <property type="evidence" value="ECO:0007669"/>
    <property type="project" value="UniProtKB-KW"/>
</dbReference>
<dbReference type="PROSITE" id="PS50851">
    <property type="entry name" value="CHEW"/>
    <property type="match status" value="1"/>
</dbReference>
<gene>
    <name evidence="17" type="ORF">C6P64_09025</name>
</gene>
<keyword evidence="4" id="KW-0145">Chemotaxis</keyword>
<keyword evidence="18" id="KW-1185">Reference proteome</keyword>
<keyword evidence="8" id="KW-0418">Kinase</keyword>
<dbReference type="PANTHER" id="PTHR43395:SF10">
    <property type="entry name" value="CHEMOTAXIS PROTEIN CHEA"/>
    <property type="match status" value="1"/>
</dbReference>
<dbReference type="FunFam" id="3.30.565.10:FF:000016">
    <property type="entry name" value="Chemotaxis protein CheA, putative"/>
    <property type="match status" value="1"/>
</dbReference>
<dbReference type="Gene3D" id="1.10.287.560">
    <property type="entry name" value="Histidine kinase CheA-like, homodimeric domain"/>
    <property type="match status" value="1"/>
</dbReference>
<dbReference type="Pfam" id="PF02895">
    <property type="entry name" value="H-kinase_dim"/>
    <property type="match status" value="1"/>
</dbReference>
<comment type="function">
    <text evidence="11">Involved in the transmission of sensory signals from the chemoreceptors to the flagellar motors. CheA is autophosphorylated; it can transfer its phosphate group to either CheB or CheY.</text>
</comment>
<dbReference type="InterPro" id="IPR004105">
    <property type="entry name" value="CheA-like_dim"/>
</dbReference>
<evidence type="ECO:0000256" key="6">
    <source>
        <dbReference type="ARBA" id="ARBA00022679"/>
    </source>
</evidence>
<dbReference type="CDD" id="cd00731">
    <property type="entry name" value="CheA_reg"/>
    <property type="match status" value="1"/>
</dbReference>
<keyword evidence="9" id="KW-0067">ATP-binding</keyword>
<keyword evidence="5 12" id="KW-0597">Phosphoprotein</keyword>
<evidence type="ECO:0000256" key="2">
    <source>
        <dbReference type="ARBA" id="ARBA00012438"/>
    </source>
</evidence>
<dbReference type="InterPro" id="IPR008207">
    <property type="entry name" value="Sig_transdc_His_kin_Hpt_dom"/>
</dbReference>
<comment type="caution">
    <text evidence="17">The sequence shown here is derived from an EMBL/GenBank/DDBJ whole genome shotgun (WGS) entry which is preliminary data.</text>
</comment>
<dbReference type="SUPFAM" id="SSF50341">
    <property type="entry name" value="CheW-like"/>
    <property type="match status" value="1"/>
</dbReference>
<dbReference type="PROSITE" id="PS50894">
    <property type="entry name" value="HPT"/>
    <property type="match status" value="1"/>
</dbReference>
<dbReference type="InterPro" id="IPR005467">
    <property type="entry name" value="His_kinase_dom"/>
</dbReference>
<dbReference type="Proteomes" id="UP000238589">
    <property type="component" value="Unassembled WGS sequence"/>
</dbReference>
<evidence type="ECO:0000256" key="10">
    <source>
        <dbReference type="ARBA" id="ARBA00023012"/>
    </source>
</evidence>
<dbReference type="SMART" id="SM01231">
    <property type="entry name" value="H-kinase_dim"/>
    <property type="match status" value="1"/>
</dbReference>
<dbReference type="InterPro" id="IPR036890">
    <property type="entry name" value="HATPase_C_sf"/>
</dbReference>
<evidence type="ECO:0000256" key="3">
    <source>
        <dbReference type="ARBA" id="ARBA00021495"/>
    </source>
</evidence>
<feature type="domain" description="CheW-like" evidence="15">
    <location>
        <begin position="577"/>
        <end position="718"/>
    </location>
</feature>
<evidence type="ECO:0000256" key="9">
    <source>
        <dbReference type="ARBA" id="ARBA00022840"/>
    </source>
</evidence>
<dbReference type="InterPro" id="IPR004358">
    <property type="entry name" value="Sig_transdc_His_kin-like_C"/>
</dbReference>
<keyword evidence="10" id="KW-0902">Two-component regulatory system</keyword>
<evidence type="ECO:0000256" key="5">
    <source>
        <dbReference type="ARBA" id="ARBA00022553"/>
    </source>
</evidence>
<dbReference type="InterPro" id="IPR002545">
    <property type="entry name" value="CheW-lke_dom"/>
</dbReference>
<accession>A0A2S9K5G6</accession>
<proteinExistence type="predicted"/>
<dbReference type="OrthoDB" id="9146932at2"/>
<dbReference type="SMART" id="SM00260">
    <property type="entry name" value="CheW"/>
    <property type="match status" value="1"/>
</dbReference>
<evidence type="ECO:0000256" key="1">
    <source>
        <dbReference type="ARBA" id="ARBA00000085"/>
    </source>
</evidence>
<dbReference type="CDD" id="cd16916">
    <property type="entry name" value="HATPase_CheA-like"/>
    <property type="match status" value="1"/>
</dbReference>
<dbReference type="SUPFAM" id="SSF47226">
    <property type="entry name" value="Histidine-containing phosphotransfer domain, HPT domain"/>
    <property type="match status" value="1"/>
</dbReference>
<dbReference type="SUPFAM" id="SSF47384">
    <property type="entry name" value="Homodimeric domain of signal transducing histidine kinase"/>
    <property type="match status" value="1"/>
</dbReference>
<dbReference type="Gene3D" id="1.20.120.160">
    <property type="entry name" value="HPT domain"/>
    <property type="match status" value="1"/>
</dbReference>
<dbReference type="PANTHER" id="PTHR43395">
    <property type="entry name" value="SENSOR HISTIDINE KINASE CHEA"/>
    <property type="match status" value="1"/>
</dbReference>
<dbReference type="Gene3D" id="3.30.565.10">
    <property type="entry name" value="Histidine kinase-like ATPase, C-terminal domain"/>
    <property type="match status" value="1"/>
</dbReference>